<evidence type="ECO:0000256" key="2">
    <source>
        <dbReference type="SAM" id="SignalP"/>
    </source>
</evidence>
<feature type="region of interest" description="Disordered" evidence="1">
    <location>
        <begin position="99"/>
        <end position="155"/>
    </location>
</feature>
<feature type="signal peptide" evidence="2">
    <location>
        <begin position="1"/>
        <end position="22"/>
    </location>
</feature>
<sequence length="196" mass="18344">MTFAGLGLAALTLVACSGGGSAASTPAVASSAAASAASASGTSAGGDVVVELATSDGTVVGTATVQQDGTVMTRTDTVTARPGGTDVVTELKDAAGATVGTATVHPDGSVDVQDSSGGGEQDAAGAGATTGASSDMSFAPMDFDSGADKSGGGTTIVNSNGNEIVASNDVGGNGTITVTKCAADGSSCSRQVVTNN</sequence>
<protein>
    <recommendedName>
        <fullName evidence="5">DUF5666 domain-containing protein</fullName>
    </recommendedName>
</protein>
<proteinExistence type="predicted"/>
<dbReference type="EMBL" id="JAERWL010000005">
    <property type="protein sequence ID" value="MBM9475563.1"/>
    <property type="molecule type" value="Genomic_DNA"/>
</dbReference>
<dbReference type="AlphaFoldDB" id="A0A938YIV9"/>
<evidence type="ECO:0000313" key="4">
    <source>
        <dbReference type="Proteomes" id="UP000663801"/>
    </source>
</evidence>
<feature type="compositionally biased region" description="Low complexity" evidence="1">
    <location>
        <begin position="99"/>
        <end position="137"/>
    </location>
</feature>
<dbReference type="Proteomes" id="UP000663801">
    <property type="component" value="Unassembled WGS sequence"/>
</dbReference>
<keyword evidence="2" id="KW-0732">Signal</keyword>
<evidence type="ECO:0000256" key="1">
    <source>
        <dbReference type="SAM" id="MobiDB-lite"/>
    </source>
</evidence>
<feature type="chain" id="PRO_5037368055" description="DUF5666 domain-containing protein" evidence="2">
    <location>
        <begin position="23"/>
        <end position="196"/>
    </location>
</feature>
<name>A0A938YIV9_9ACTN</name>
<organism evidence="3 4">
    <name type="scientific">Nakamurella flavida</name>
    <dbReference type="NCBI Taxonomy" id="363630"/>
    <lineage>
        <taxon>Bacteria</taxon>
        <taxon>Bacillati</taxon>
        <taxon>Actinomycetota</taxon>
        <taxon>Actinomycetes</taxon>
        <taxon>Nakamurellales</taxon>
        <taxon>Nakamurellaceae</taxon>
        <taxon>Nakamurella</taxon>
    </lineage>
</organism>
<evidence type="ECO:0008006" key="5">
    <source>
        <dbReference type="Google" id="ProtNLM"/>
    </source>
</evidence>
<keyword evidence="4" id="KW-1185">Reference proteome</keyword>
<accession>A0A938YIV9</accession>
<gene>
    <name evidence="3" type="ORF">JL107_03800</name>
</gene>
<dbReference type="RefSeq" id="WP_205255676.1">
    <property type="nucleotide sequence ID" value="NZ_BAAAPV010000002.1"/>
</dbReference>
<reference evidence="3" key="1">
    <citation type="submission" date="2021-01" db="EMBL/GenBank/DDBJ databases">
        <title>KCTC 19127 draft genome.</title>
        <authorList>
            <person name="An D."/>
        </authorList>
    </citation>
    <scope>NUCLEOTIDE SEQUENCE</scope>
    <source>
        <strain evidence="3">KCTC 19127</strain>
    </source>
</reference>
<comment type="caution">
    <text evidence="3">The sequence shown here is derived from an EMBL/GenBank/DDBJ whole genome shotgun (WGS) entry which is preliminary data.</text>
</comment>
<evidence type="ECO:0000313" key="3">
    <source>
        <dbReference type="EMBL" id="MBM9475563.1"/>
    </source>
</evidence>